<dbReference type="Gene3D" id="3.40.50.300">
    <property type="entry name" value="P-loop containing nucleotide triphosphate hydrolases"/>
    <property type="match status" value="1"/>
</dbReference>
<dbReference type="GO" id="GO:0005524">
    <property type="term" value="F:ATP binding"/>
    <property type="evidence" value="ECO:0007669"/>
    <property type="project" value="InterPro"/>
</dbReference>
<sequence>MAANVEREKAFPHRSNIVIDTVAVRKFVALLHAAAAHALEGSRDPGMLQIVRIHPNVGGTMTSRFAIGDVDLMTEDAIAAAKSGFNTYTEGRTVEARTSGRGKAGATRAVFALVDDSDGDKGKAGTLPVEPTWIIESSPGNRHHWFVLDRALTPDNARQIGAAMRRIIGSDSATGKPEQPFRVPGTPNFPDLKKRARGRITSPTRILFDTGPTWTADDLAREFLPAPEKAAGHVPGGRSGTSSNTVENLAAEAGPDRSVQFFRAIRAAIRAGMLPADVEDVFRRYPNGCASKYLQPYDRLAEEIARVWAKVSDKVEQEADTRPVDPTYPDTSVCLDDARAALEVAIREHFAAGAGHRAIQASTGTGKTRETVCAVAAHIRRRRSEGDRSSILYLVPTHRLADEVVARFEQEGITARAFRGRTADDSDMPSTGKKMCLDIEAVDLALRLGLTVSTACCQNKNQVTRVVSTCPLYGSCAYQKQIQDSPAVWVGAHDLLYSAPAGLGQIESVVIDEGFWQSGLKIAKRGVTLDEIGASPDMGGNVFEMMEAADIAAWRSQLVAALRRQKSLGGVERQHLVAEGIDAALCGQANAAEWKLRGRVTFYPGMPKKAREAASVIAQGTGRISKASAAWRAARELLECDDENAVSGLLALIEVNTEDGYGKARAVLTHGRQKVLQRWLDVPMLVLDATLPSLDVLRQFIPDIEVTASIEAKAPYSRVHQVVGAPVSTGKLLKSEAGRNREAVRRAILHRWVQAGRCATLVICRLEMETWLQSAGLSGGIFTAHFGAIAGLDEFKNVGLLIVIGRTLPNVLEVETYAGALTGLEPLRTATPEKGPRWYNRTTLGFRMADGTGYPIQCDRHPDATAEAVRWQICEAGVVQAIGRARAVNRTAADPVQIEIWSDLCLPVTVDEVTAWDDVPTGYKIEMIVDGVVLDSPSDMAVCWPKIWPTEMAARKWRAESTRCLNPIIESLYRDWAPCAFQYQRLGERQKWRQGRFDPRVIPDPRQWLESRLGERAGYELVG</sequence>
<accession>A0AA41Z487</accession>
<feature type="region of interest" description="Disordered" evidence="1">
    <location>
        <begin position="171"/>
        <end position="194"/>
    </location>
</feature>
<organism evidence="3 4">
    <name type="scientific">Lichenifustis flavocetrariae</name>
    <dbReference type="NCBI Taxonomy" id="2949735"/>
    <lineage>
        <taxon>Bacteria</taxon>
        <taxon>Pseudomonadati</taxon>
        <taxon>Pseudomonadota</taxon>
        <taxon>Alphaproteobacteria</taxon>
        <taxon>Hyphomicrobiales</taxon>
        <taxon>Lichenihabitantaceae</taxon>
        <taxon>Lichenifustis</taxon>
    </lineage>
</organism>
<gene>
    <name evidence="3" type="ORF">M8523_31860</name>
</gene>
<evidence type="ECO:0000256" key="1">
    <source>
        <dbReference type="SAM" id="MobiDB-lite"/>
    </source>
</evidence>
<evidence type="ECO:0000313" key="3">
    <source>
        <dbReference type="EMBL" id="MCW6512510.1"/>
    </source>
</evidence>
<evidence type="ECO:0000313" key="4">
    <source>
        <dbReference type="Proteomes" id="UP001165667"/>
    </source>
</evidence>
<dbReference type="SUPFAM" id="SSF52540">
    <property type="entry name" value="P-loop containing nucleoside triphosphate hydrolases"/>
    <property type="match status" value="1"/>
</dbReference>
<feature type="domain" description="DEAD/DEAH-box helicase" evidence="2">
    <location>
        <begin position="358"/>
        <end position="413"/>
    </location>
</feature>
<dbReference type="InterPro" id="IPR011545">
    <property type="entry name" value="DEAD/DEAH_box_helicase_dom"/>
</dbReference>
<evidence type="ECO:0000259" key="2">
    <source>
        <dbReference type="Pfam" id="PF00270"/>
    </source>
</evidence>
<reference evidence="3" key="1">
    <citation type="submission" date="2022-05" db="EMBL/GenBank/DDBJ databases">
        <authorList>
            <person name="Pankratov T."/>
        </authorList>
    </citation>
    <scope>NUCLEOTIDE SEQUENCE</scope>
    <source>
        <strain evidence="3">BP6-180914</strain>
    </source>
</reference>
<dbReference type="GO" id="GO:0003676">
    <property type="term" value="F:nucleic acid binding"/>
    <property type="evidence" value="ECO:0007669"/>
    <property type="project" value="InterPro"/>
</dbReference>
<proteinExistence type="predicted"/>
<dbReference type="Proteomes" id="UP001165667">
    <property type="component" value="Unassembled WGS sequence"/>
</dbReference>
<dbReference type="RefSeq" id="WP_282588885.1">
    <property type="nucleotide sequence ID" value="NZ_JAMOIM010000052.1"/>
</dbReference>
<dbReference type="AlphaFoldDB" id="A0AA41Z487"/>
<dbReference type="InterPro" id="IPR027417">
    <property type="entry name" value="P-loop_NTPase"/>
</dbReference>
<comment type="caution">
    <text evidence="3">The sequence shown here is derived from an EMBL/GenBank/DDBJ whole genome shotgun (WGS) entry which is preliminary data.</text>
</comment>
<dbReference type="EMBL" id="JAMOIM010000052">
    <property type="protein sequence ID" value="MCW6512510.1"/>
    <property type="molecule type" value="Genomic_DNA"/>
</dbReference>
<name>A0AA41Z487_9HYPH</name>
<keyword evidence="4" id="KW-1185">Reference proteome</keyword>
<dbReference type="Pfam" id="PF00270">
    <property type="entry name" value="DEAD"/>
    <property type="match status" value="1"/>
</dbReference>
<protein>
    <recommendedName>
        <fullName evidence="2">DEAD/DEAH-box helicase domain-containing protein</fullName>
    </recommendedName>
</protein>
<dbReference type="Gene3D" id="3.30.70.1790">
    <property type="entry name" value="RepB DNA-primase, N-terminal domain"/>
    <property type="match status" value="1"/>
</dbReference>